<gene>
    <name evidence="1" type="ORF">ACFYXI_08545</name>
</gene>
<dbReference type="RefSeq" id="WP_387409700.1">
    <property type="nucleotide sequence ID" value="NZ_JBIASD010000004.1"/>
</dbReference>
<dbReference type="Proteomes" id="UP001602013">
    <property type="component" value="Unassembled WGS sequence"/>
</dbReference>
<evidence type="ECO:0000313" key="1">
    <source>
        <dbReference type="EMBL" id="MFF3665631.1"/>
    </source>
</evidence>
<dbReference type="EMBL" id="JBIASD010000004">
    <property type="protein sequence ID" value="MFF3665631.1"/>
    <property type="molecule type" value="Genomic_DNA"/>
</dbReference>
<sequence>MIAITSDFIALRPETAGAESTVRGLLTLPGGKRMASRGLT</sequence>
<accession>A0ABW6SL52</accession>
<evidence type="ECO:0008006" key="3">
    <source>
        <dbReference type="Google" id="ProtNLM"/>
    </source>
</evidence>
<protein>
    <recommendedName>
        <fullName evidence="3">ABC transporter ATP-binding protein</fullName>
    </recommendedName>
</protein>
<keyword evidence="2" id="KW-1185">Reference proteome</keyword>
<evidence type="ECO:0000313" key="2">
    <source>
        <dbReference type="Proteomes" id="UP001602013"/>
    </source>
</evidence>
<proteinExistence type="predicted"/>
<comment type="caution">
    <text evidence="1">The sequence shown here is derived from an EMBL/GenBank/DDBJ whole genome shotgun (WGS) entry which is preliminary data.</text>
</comment>
<name>A0ABW6SL52_9ACTN</name>
<reference evidence="1 2" key="1">
    <citation type="submission" date="2024-10" db="EMBL/GenBank/DDBJ databases">
        <title>The Natural Products Discovery Center: Release of the First 8490 Sequenced Strains for Exploring Actinobacteria Biosynthetic Diversity.</title>
        <authorList>
            <person name="Kalkreuter E."/>
            <person name="Kautsar S.A."/>
            <person name="Yang D."/>
            <person name="Bader C.D."/>
            <person name="Teijaro C.N."/>
            <person name="Fluegel L."/>
            <person name="Davis C.M."/>
            <person name="Simpson J.R."/>
            <person name="Lauterbach L."/>
            <person name="Steele A.D."/>
            <person name="Gui C."/>
            <person name="Meng S."/>
            <person name="Li G."/>
            <person name="Viehrig K."/>
            <person name="Ye F."/>
            <person name="Su P."/>
            <person name="Kiefer A.F."/>
            <person name="Nichols A."/>
            <person name="Cepeda A.J."/>
            <person name="Yan W."/>
            <person name="Fan B."/>
            <person name="Jiang Y."/>
            <person name="Adhikari A."/>
            <person name="Zheng C.-J."/>
            <person name="Schuster L."/>
            <person name="Cowan T.M."/>
            <person name="Smanski M.J."/>
            <person name="Chevrette M.G."/>
            <person name="De Carvalho L.P.S."/>
            <person name="Shen B."/>
        </authorList>
    </citation>
    <scope>NUCLEOTIDE SEQUENCE [LARGE SCALE GENOMIC DNA]</scope>
    <source>
        <strain evidence="1 2">NPDC002173</strain>
    </source>
</reference>
<organism evidence="1 2">
    <name type="scientific">Microtetraspora malaysiensis</name>
    <dbReference type="NCBI Taxonomy" id="161358"/>
    <lineage>
        <taxon>Bacteria</taxon>
        <taxon>Bacillati</taxon>
        <taxon>Actinomycetota</taxon>
        <taxon>Actinomycetes</taxon>
        <taxon>Streptosporangiales</taxon>
        <taxon>Streptosporangiaceae</taxon>
        <taxon>Microtetraspora</taxon>
    </lineage>
</organism>